<dbReference type="PROSITE" id="PS50931">
    <property type="entry name" value="HTH_LYSR"/>
    <property type="match status" value="1"/>
</dbReference>
<evidence type="ECO:0000313" key="6">
    <source>
        <dbReference type="EMBL" id="ROP81389.1"/>
    </source>
</evidence>
<feature type="domain" description="HTH lysR-type" evidence="5">
    <location>
        <begin position="4"/>
        <end position="61"/>
    </location>
</feature>
<dbReference type="SUPFAM" id="SSF46785">
    <property type="entry name" value="Winged helix' DNA-binding domain"/>
    <property type="match status" value="1"/>
</dbReference>
<dbReference type="OrthoDB" id="7840053at2"/>
<dbReference type="InterPro" id="IPR036388">
    <property type="entry name" value="WH-like_DNA-bd_sf"/>
</dbReference>
<dbReference type="InterPro" id="IPR036390">
    <property type="entry name" value="WH_DNA-bd_sf"/>
</dbReference>
<reference evidence="6 7" key="1">
    <citation type="submission" date="2018-11" db="EMBL/GenBank/DDBJ databases">
        <title>Genomic Encyclopedia of Type Strains, Phase IV (KMG-IV): sequencing the most valuable type-strain genomes for metagenomic binning, comparative biology and taxonomic classification.</title>
        <authorList>
            <person name="Goeker M."/>
        </authorList>
    </citation>
    <scope>NUCLEOTIDE SEQUENCE [LARGE SCALE GENOMIC DNA]</scope>
    <source>
        <strain evidence="6 7">DSM 5900</strain>
    </source>
</reference>
<dbReference type="InterPro" id="IPR000847">
    <property type="entry name" value="LysR_HTH_N"/>
</dbReference>
<dbReference type="Gene3D" id="3.40.190.10">
    <property type="entry name" value="Periplasmic binding protein-like II"/>
    <property type="match status" value="2"/>
</dbReference>
<proteinExistence type="inferred from homology"/>
<organism evidence="6 7">
    <name type="scientific">Stella humosa</name>
    <dbReference type="NCBI Taxonomy" id="94"/>
    <lineage>
        <taxon>Bacteria</taxon>
        <taxon>Pseudomonadati</taxon>
        <taxon>Pseudomonadota</taxon>
        <taxon>Alphaproteobacteria</taxon>
        <taxon>Rhodospirillales</taxon>
        <taxon>Stellaceae</taxon>
        <taxon>Stella</taxon>
    </lineage>
</organism>
<dbReference type="RefSeq" id="WP_123695222.1">
    <property type="nucleotide sequence ID" value="NZ_AP019700.1"/>
</dbReference>
<evidence type="ECO:0000256" key="3">
    <source>
        <dbReference type="ARBA" id="ARBA00023125"/>
    </source>
</evidence>
<dbReference type="GO" id="GO:0003677">
    <property type="term" value="F:DNA binding"/>
    <property type="evidence" value="ECO:0007669"/>
    <property type="project" value="UniProtKB-KW"/>
</dbReference>
<dbReference type="PRINTS" id="PR00039">
    <property type="entry name" value="HTHLYSR"/>
</dbReference>
<evidence type="ECO:0000313" key="7">
    <source>
        <dbReference type="Proteomes" id="UP000278222"/>
    </source>
</evidence>
<evidence type="ECO:0000259" key="5">
    <source>
        <dbReference type="PROSITE" id="PS50931"/>
    </source>
</evidence>
<evidence type="ECO:0000256" key="2">
    <source>
        <dbReference type="ARBA" id="ARBA00023015"/>
    </source>
</evidence>
<dbReference type="InterPro" id="IPR050950">
    <property type="entry name" value="HTH-type_LysR_regulators"/>
</dbReference>
<dbReference type="SUPFAM" id="SSF53850">
    <property type="entry name" value="Periplasmic binding protein-like II"/>
    <property type="match status" value="1"/>
</dbReference>
<dbReference type="PANTHER" id="PTHR30419">
    <property type="entry name" value="HTH-TYPE TRANSCRIPTIONAL REGULATOR YBHD"/>
    <property type="match status" value="1"/>
</dbReference>
<dbReference type="InterPro" id="IPR005119">
    <property type="entry name" value="LysR_subst-bd"/>
</dbReference>
<protein>
    <submittedName>
        <fullName evidence="6">DNA-binding transcriptional LysR family regulator</fullName>
    </submittedName>
</protein>
<dbReference type="GO" id="GO:0003700">
    <property type="term" value="F:DNA-binding transcription factor activity"/>
    <property type="evidence" value="ECO:0007669"/>
    <property type="project" value="InterPro"/>
</dbReference>
<evidence type="ECO:0000256" key="4">
    <source>
        <dbReference type="ARBA" id="ARBA00023163"/>
    </source>
</evidence>
<accession>A0A3N1KRH0</accession>
<dbReference type="CDD" id="cd05466">
    <property type="entry name" value="PBP2_LTTR_substrate"/>
    <property type="match status" value="1"/>
</dbReference>
<comment type="similarity">
    <text evidence="1">Belongs to the LysR transcriptional regulatory family.</text>
</comment>
<dbReference type="AlphaFoldDB" id="A0A3N1KRH0"/>
<dbReference type="FunFam" id="1.10.10.10:FF:000001">
    <property type="entry name" value="LysR family transcriptional regulator"/>
    <property type="match status" value="1"/>
</dbReference>
<sequence>MRSLNPDQLEAFVQVVRLGSFSAAAARLNLTQPAISLQLRQLEQRLGVRLIERVGRRATATAAGLELMGHAARIEAALLAAGEAMASHAKGEVGRVRIGTGATACIYLLPPVLAGLRQRLPALEIVVTTGNTPEILRAVEDNLLDAALVTLPAPGRMFQVRPIVEDPFVAIFPAGEELPARATPGLLSARPLVLFEPGARTRSLVDAWFLAGGLPARPMMELGSVEAIKEMVGAGLGCSVLPGMAMAAGHPRLAWRPLSPRLARSLALVMRQDKPLSRGLRETVAALVRLGESVAAIQTAEPKEIPQ</sequence>
<dbReference type="Pfam" id="PF00126">
    <property type="entry name" value="HTH_1"/>
    <property type="match status" value="1"/>
</dbReference>
<dbReference type="Pfam" id="PF03466">
    <property type="entry name" value="LysR_substrate"/>
    <property type="match status" value="1"/>
</dbReference>
<keyword evidence="7" id="KW-1185">Reference proteome</keyword>
<comment type="caution">
    <text evidence="6">The sequence shown here is derived from an EMBL/GenBank/DDBJ whole genome shotgun (WGS) entry which is preliminary data.</text>
</comment>
<dbReference type="EMBL" id="RJKX01000018">
    <property type="protein sequence ID" value="ROP81389.1"/>
    <property type="molecule type" value="Genomic_DNA"/>
</dbReference>
<gene>
    <name evidence="6" type="ORF">EDC65_5247</name>
</gene>
<keyword evidence="4" id="KW-0804">Transcription</keyword>
<dbReference type="GO" id="GO:0005829">
    <property type="term" value="C:cytosol"/>
    <property type="evidence" value="ECO:0007669"/>
    <property type="project" value="TreeGrafter"/>
</dbReference>
<evidence type="ECO:0000256" key="1">
    <source>
        <dbReference type="ARBA" id="ARBA00009437"/>
    </source>
</evidence>
<keyword evidence="2" id="KW-0805">Transcription regulation</keyword>
<dbReference type="Proteomes" id="UP000278222">
    <property type="component" value="Unassembled WGS sequence"/>
</dbReference>
<keyword evidence="3 6" id="KW-0238">DNA-binding</keyword>
<name>A0A3N1KRH0_9PROT</name>
<dbReference type="Gene3D" id="1.10.10.10">
    <property type="entry name" value="Winged helix-like DNA-binding domain superfamily/Winged helix DNA-binding domain"/>
    <property type="match status" value="1"/>
</dbReference>